<evidence type="ECO:0000256" key="1">
    <source>
        <dbReference type="SAM" id="MobiDB-lite"/>
    </source>
</evidence>
<proteinExistence type="predicted"/>
<sequence>MTFERTVCHYFFFFLQRSSLWPPINMVGAVCKENPYYRRKDHTFKLTLDDGSQYLFAAFSREQQLKWVEELQNCTKSGSSSDSEDSENSSKDTVDHQYSKQVNINDASENKGFLRVGSSESVGSRVGSSESVGSRVGSNESFGSRVGSRESVVSNESFESDIGPPPKPPHTYYNKHRYPTGGGTKDEGTVITQSLSSLQGRHPPTAQPPLPPQSLNDPETKDKPKNKSVFKKLFGKLDVWVE</sequence>
<evidence type="ECO:0000313" key="4">
    <source>
        <dbReference type="Proteomes" id="UP000193380"/>
    </source>
</evidence>
<feature type="compositionally biased region" description="Low complexity" evidence="1">
    <location>
        <begin position="115"/>
        <end position="157"/>
    </location>
</feature>
<name>A0A060W7Y4_ONCMY</name>
<accession>A0A060W7Y4</accession>
<gene>
    <name evidence="3" type="ORF">GSONMT00068556001</name>
</gene>
<reference evidence="3" key="2">
    <citation type="submission" date="2014-03" db="EMBL/GenBank/DDBJ databases">
        <authorList>
            <person name="Genoscope - CEA"/>
        </authorList>
    </citation>
    <scope>NUCLEOTIDE SEQUENCE</scope>
</reference>
<feature type="compositionally biased region" description="Basic and acidic residues" evidence="1">
    <location>
        <begin position="88"/>
        <end position="98"/>
    </location>
</feature>
<dbReference type="Gene3D" id="2.30.29.30">
    <property type="entry name" value="Pleckstrin-homology domain (PH domain)/Phosphotyrosine-binding domain (PTB)"/>
    <property type="match status" value="1"/>
</dbReference>
<dbReference type="Proteomes" id="UP000193380">
    <property type="component" value="Unassembled WGS sequence"/>
</dbReference>
<feature type="compositionally biased region" description="Polar residues" evidence="1">
    <location>
        <begin position="190"/>
        <end position="199"/>
    </location>
</feature>
<organism evidence="3 4">
    <name type="scientific">Oncorhynchus mykiss</name>
    <name type="common">Rainbow trout</name>
    <name type="synonym">Salmo gairdneri</name>
    <dbReference type="NCBI Taxonomy" id="8022"/>
    <lineage>
        <taxon>Eukaryota</taxon>
        <taxon>Metazoa</taxon>
        <taxon>Chordata</taxon>
        <taxon>Craniata</taxon>
        <taxon>Vertebrata</taxon>
        <taxon>Euteleostomi</taxon>
        <taxon>Actinopterygii</taxon>
        <taxon>Neopterygii</taxon>
        <taxon>Teleostei</taxon>
        <taxon>Protacanthopterygii</taxon>
        <taxon>Salmoniformes</taxon>
        <taxon>Salmonidae</taxon>
        <taxon>Salmoninae</taxon>
        <taxon>Oncorhynchus</taxon>
    </lineage>
</organism>
<dbReference type="PaxDb" id="8022-A0A060W7Y4"/>
<protein>
    <recommendedName>
        <fullName evidence="2">PH domain-containing protein</fullName>
    </recommendedName>
</protein>
<dbReference type="AlphaFoldDB" id="A0A060W7Y4"/>
<dbReference type="SUPFAM" id="SSF50729">
    <property type="entry name" value="PH domain-like"/>
    <property type="match status" value="1"/>
</dbReference>
<feature type="region of interest" description="Disordered" evidence="1">
    <location>
        <begin position="76"/>
        <end position="228"/>
    </location>
</feature>
<evidence type="ECO:0000313" key="3">
    <source>
        <dbReference type="EMBL" id="CDQ63136.1"/>
    </source>
</evidence>
<dbReference type="InterPro" id="IPR011993">
    <property type="entry name" value="PH-like_dom_sf"/>
</dbReference>
<reference evidence="3" key="1">
    <citation type="journal article" date="2014" name="Nat. Commun.">
        <title>The rainbow trout genome provides novel insights into evolution after whole-genome duplication in vertebrates.</title>
        <authorList>
            <person name="Berthelot C."/>
            <person name="Brunet F."/>
            <person name="Chalopin D."/>
            <person name="Juanchich A."/>
            <person name="Bernard M."/>
            <person name="Noel B."/>
            <person name="Bento P."/>
            <person name="Da Silva C."/>
            <person name="Labadie K."/>
            <person name="Alberti A."/>
            <person name="Aury J.M."/>
            <person name="Louis A."/>
            <person name="Dehais P."/>
            <person name="Bardou P."/>
            <person name="Montfort J."/>
            <person name="Klopp C."/>
            <person name="Cabau C."/>
            <person name="Gaspin C."/>
            <person name="Thorgaard G.H."/>
            <person name="Boussaha M."/>
            <person name="Quillet E."/>
            <person name="Guyomard R."/>
            <person name="Galiana D."/>
            <person name="Bobe J."/>
            <person name="Volff J.N."/>
            <person name="Genet C."/>
            <person name="Wincker P."/>
            <person name="Jaillon O."/>
            <person name="Roest Crollius H."/>
            <person name="Guiguen Y."/>
        </authorList>
    </citation>
    <scope>NUCLEOTIDE SEQUENCE [LARGE SCALE GENOMIC DNA]</scope>
</reference>
<feature type="domain" description="PH" evidence="2">
    <location>
        <begin position="1"/>
        <end position="76"/>
    </location>
</feature>
<evidence type="ECO:0000259" key="2">
    <source>
        <dbReference type="PROSITE" id="PS50003"/>
    </source>
</evidence>
<dbReference type="STRING" id="8022.A0A060W7Y4"/>
<dbReference type="EMBL" id="FR904429">
    <property type="protein sequence ID" value="CDQ63136.1"/>
    <property type="molecule type" value="Genomic_DNA"/>
</dbReference>
<dbReference type="PROSITE" id="PS50003">
    <property type="entry name" value="PH_DOMAIN"/>
    <property type="match status" value="1"/>
</dbReference>
<dbReference type="InterPro" id="IPR001849">
    <property type="entry name" value="PH_domain"/>
</dbReference>